<feature type="compositionally biased region" description="Gly residues" evidence="2">
    <location>
        <begin position="1277"/>
        <end position="1288"/>
    </location>
</feature>
<keyword evidence="4" id="KW-1185">Reference proteome</keyword>
<dbReference type="PANTHER" id="PTHR23159">
    <property type="entry name" value="CENTROSOMAL PROTEIN 2"/>
    <property type="match status" value="1"/>
</dbReference>
<keyword evidence="1" id="KW-0175">Coiled coil</keyword>
<evidence type="ECO:0000313" key="3">
    <source>
        <dbReference type="EMBL" id="KAJ3177166.1"/>
    </source>
</evidence>
<dbReference type="PANTHER" id="PTHR23159:SF60">
    <property type="entry name" value="SPINDLE ASSEMBLY ABNORMAL PROTEIN 4"/>
    <property type="match status" value="1"/>
</dbReference>
<feature type="coiled-coil region" evidence="1">
    <location>
        <begin position="285"/>
        <end position="312"/>
    </location>
</feature>
<sequence length="1386" mass="151317">MAQPQAARDRSQAAKLPQPIVMQSSLQNSHDAVVSLCGRNSFFDRSGSSSGFSHGGPRSPLSFNFGRLSRLGASSQPTTTSTSSSNGLRSVQEHPQTRNSGRTQDAAAVRNEINNADAFVDRLLRNDQPTPSSHAPNIDINAQGQLAGAQARQAGPPHGKIPKPIALPNISNTPDVRHGSPVQSGSERNIWDSSGDNSSLSQPADIARVPLVHEAYGHERGDQDLIPKSQSVLPPQAQPAGERNKSPQSFLGDRMLDVSFIGNAEVENQLAATMMDLAGHIQQQNSTRQRRLEELTEELEEARACVEKQGQVISQLRENSQMVIQAVVGHREKASFNQERIENLQGTCKLYEMSLKNLGALISKAEDSKKTLQANLAAVEKDKHALSTEVSQMRATLTETQNQAGRIEEALQKRVDASNERLQELKQELEKLSKDAKTLTVEKDCAIVAHRADISRLEGEHKCRYDAVLAENQRITEDLKTIRESLAEHREQSAQVIASKNIEILSLETRMKSAEAQTEATMLAKRQLDEDVVRLERELAGSEVKATGALERESDLTARLEKTEDALQNKERELDHAQAAAKQELEDMGRKLRDSLAEVEQLRAQLECDRTRMQFEIDTLKGLGTDMDNRHAENISALEQIRLSQSREIERLTETCERLQKIITETHERSKKNEEDYYRALEDAQAAFQAERQEAQMKLQQAEAANAELVRNLQAASQSLTQSEEEKVRIREKHDQQLSSSRHEHEANQKIMQDAVAKAQADLAQAIAKHTAAESVNQELAAMKPKQATLTKRIKELEKELNVVNAQAGSAKQEASSAQVELGQLQIRLQTAEAALSAQTEQHAANVASLKATETRLEAELAALQLSLRNAADGTAEAESKKEHEISLLKKQFDNSERRREAEMSNLTAKVATLRNEKELLALENKRLQEDRKEFQNQLASKVEQNERLLKEFAALRENMATMEKAANHRASSRSLRECAMQTDVALSPSKPAEPIRLPRGGPLSRGATWIIPADAPSARRARGPLAPDDSLQSTPLLPHGESGRFSQIESLGEDDTGKEFGGDDAELLQDLLTAAAAAEDEYSEMMIQDAAQGPARPLIISTPDDSAAQYGEMDRTPKSTRPTKNVPAARGKENKQSTHKRRPVESEDDDFAFEAEPPKRQKVLADPAPVELSPRRQQAPARELRRSTRGSRADAGKESSSAAKKVLAGAKIKAAAKPRPAAVPATPQSARRGAAKPPPLPTTPASAISKTRASSPVTTCAGKLRATKQSPAITTRGGGGGGGGGGSPPRKPLRSSKQVAAITSSGGNCGDGGSEHSETSMTTTTTIHTQRTQRIYSTEKTSGRAPPTRLARTNTATRRHLLANKPPAVKSPGSTLDDIFGWPAA</sequence>
<name>A0AAD5TIH5_9FUNG</name>
<protein>
    <submittedName>
        <fullName evidence="3">Uncharacterized protein</fullName>
    </submittedName>
</protein>
<feature type="region of interest" description="Disordered" evidence="2">
    <location>
        <begin position="220"/>
        <end position="249"/>
    </location>
</feature>
<evidence type="ECO:0000313" key="4">
    <source>
        <dbReference type="Proteomes" id="UP001212152"/>
    </source>
</evidence>
<feature type="region of interest" description="Disordered" evidence="2">
    <location>
        <begin position="146"/>
        <end position="203"/>
    </location>
</feature>
<feature type="compositionally biased region" description="Low complexity" evidence="2">
    <location>
        <begin position="1345"/>
        <end position="1357"/>
    </location>
</feature>
<reference evidence="3" key="1">
    <citation type="submission" date="2020-05" db="EMBL/GenBank/DDBJ databases">
        <title>Phylogenomic resolution of chytrid fungi.</title>
        <authorList>
            <person name="Stajich J.E."/>
            <person name="Amses K."/>
            <person name="Simmons R."/>
            <person name="Seto K."/>
            <person name="Myers J."/>
            <person name="Bonds A."/>
            <person name="Quandt C.A."/>
            <person name="Barry K."/>
            <person name="Liu P."/>
            <person name="Grigoriev I."/>
            <person name="Longcore J.E."/>
            <person name="James T.Y."/>
        </authorList>
    </citation>
    <scope>NUCLEOTIDE SEQUENCE</scope>
    <source>
        <strain evidence="3">JEL0379</strain>
    </source>
</reference>
<proteinExistence type="predicted"/>
<feature type="region of interest" description="Disordered" evidence="2">
    <location>
        <begin position="718"/>
        <end position="747"/>
    </location>
</feature>
<feature type="compositionally biased region" description="Polar residues" evidence="2">
    <location>
        <begin position="1249"/>
        <end position="1259"/>
    </location>
</feature>
<accession>A0AAD5TIH5</accession>
<dbReference type="Proteomes" id="UP001212152">
    <property type="component" value="Unassembled WGS sequence"/>
</dbReference>
<comment type="caution">
    <text evidence="3">The sequence shown here is derived from an EMBL/GenBank/DDBJ whole genome shotgun (WGS) entry which is preliminary data.</text>
</comment>
<feature type="region of interest" description="Disordered" evidence="2">
    <location>
        <begin position="985"/>
        <end position="1044"/>
    </location>
</feature>
<feature type="compositionally biased region" description="Basic and acidic residues" evidence="2">
    <location>
        <begin position="1183"/>
        <end position="1198"/>
    </location>
</feature>
<feature type="coiled-coil region" evidence="1">
    <location>
        <begin position="897"/>
        <end position="966"/>
    </location>
</feature>
<organism evidence="3 4">
    <name type="scientific">Geranomyces variabilis</name>
    <dbReference type="NCBI Taxonomy" id="109894"/>
    <lineage>
        <taxon>Eukaryota</taxon>
        <taxon>Fungi</taxon>
        <taxon>Fungi incertae sedis</taxon>
        <taxon>Chytridiomycota</taxon>
        <taxon>Chytridiomycota incertae sedis</taxon>
        <taxon>Chytridiomycetes</taxon>
        <taxon>Spizellomycetales</taxon>
        <taxon>Powellomycetaceae</taxon>
        <taxon>Geranomyces</taxon>
    </lineage>
</organism>
<feature type="region of interest" description="Disordered" evidence="2">
    <location>
        <begin position="71"/>
        <end position="105"/>
    </location>
</feature>
<feature type="coiled-coil region" evidence="1">
    <location>
        <begin position="787"/>
        <end position="867"/>
    </location>
</feature>
<feature type="region of interest" description="Disordered" evidence="2">
    <location>
        <begin position="1"/>
        <end position="22"/>
    </location>
</feature>
<feature type="compositionally biased region" description="Low complexity" evidence="2">
    <location>
        <begin position="146"/>
        <end position="155"/>
    </location>
</feature>
<feature type="coiled-coil region" evidence="1">
    <location>
        <begin position="355"/>
        <end position="442"/>
    </location>
</feature>
<gene>
    <name evidence="3" type="ORF">HDU87_004658</name>
</gene>
<feature type="compositionally biased region" description="Basic and acidic residues" evidence="2">
    <location>
        <begin position="724"/>
        <end position="747"/>
    </location>
</feature>
<feature type="compositionally biased region" description="Low complexity" evidence="2">
    <location>
        <begin position="74"/>
        <end position="85"/>
    </location>
</feature>
<evidence type="ECO:0000256" key="1">
    <source>
        <dbReference type="SAM" id="Coils"/>
    </source>
</evidence>
<feature type="compositionally biased region" description="Polar residues" evidence="2">
    <location>
        <begin position="1296"/>
        <end position="1307"/>
    </location>
</feature>
<dbReference type="EMBL" id="JADGJQ010000035">
    <property type="protein sequence ID" value="KAJ3177166.1"/>
    <property type="molecule type" value="Genomic_DNA"/>
</dbReference>
<feature type="region of interest" description="Disordered" evidence="2">
    <location>
        <begin position="1089"/>
        <end position="1386"/>
    </location>
</feature>
<feature type="compositionally biased region" description="Low complexity" evidence="2">
    <location>
        <begin position="1203"/>
        <end position="1228"/>
    </location>
</feature>
<feature type="coiled-coil region" evidence="1">
    <location>
        <begin position="472"/>
        <end position="609"/>
    </location>
</feature>
<evidence type="ECO:0000256" key="2">
    <source>
        <dbReference type="SAM" id="MobiDB-lite"/>
    </source>
</evidence>
<feature type="compositionally biased region" description="Polar residues" evidence="2">
    <location>
        <begin position="181"/>
        <end position="202"/>
    </location>
</feature>
<feature type="compositionally biased region" description="Low complexity" evidence="2">
    <location>
        <begin position="1320"/>
        <end position="1336"/>
    </location>
</feature>